<accession>A0A2S5FM93</accession>
<reference evidence="2 4" key="1">
    <citation type="submission" date="2016-11" db="EMBL/GenBank/DDBJ databases">
        <title>The potential of Streptococcus salivarius to inhibit the production of volatile sulphur compounds in the oral cavity.</title>
        <authorList>
            <person name="Sun L."/>
            <person name="Li Z."/>
            <person name="Jin D."/>
            <person name="Zhao H."/>
        </authorList>
    </citation>
    <scope>NUCLEOTIDE SEQUENCE [LARGE SCALE GENOMIC DNA]</scope>
    <source>
        <strain evidence="2 4">ICDC2</strain>
    </source>
</reference>
<evidence type="ECO:0000313" key="4">
    <source>
        <dbReference type="Proteomes" id="UP000422997"/>
    </source>
</evidence>
<sequence>MFRNSTITDLFLFVFTEHIVYYPLQNIDINILFYFVQKITTNDHIPCLFSIILILYNWRYI</sequence>
<dbReference type="Proteomes" id="UP000248776">
    <property type="component" value="Unassembled WGS sequence"/>
</dbReference>
<dbReference type="EMBL" id="NSIW01000005">
    <property type="protein sequence ID" value="PZD56717.1"/>
    <property type="molecule type" value="Genomic_DNA"/>
</dbReference>
<protein>
    <submittedName>
        <fullName evidence="1">Uncharacterized protein</fullName>
    </submittedName>
</protein>
<proteinExistence type="predicted"/>
<evidence type="ECO:0000313" key="2">
    <source>
        <dbReference type="EMBL" id="QGU80436.1"/>
    </source>
</evidence>
<name>A0A2S5FM93_STRSL</name>
<reference evidence="1 3" key="2">
    <citation type="submission" date="2017-08" db="EMBL/GenBank/DDBJ databases">
        <title>Streptococcus salivarius strain HS0302 Genome.</title>
        <authorList>
            <person name="Smith J."/>
            <person name="Deng P."/>
            <person name="Geng M."/>
        </authorList>
    </citation>
    <scope>NUCLEOTIDE SEQUENCE [LARGE SCALE GENOMIC DNA]</scope>
    <source>
        <strain evidence="1 3">HS0302</strain>
    </source>
</reference>
<dbReference type="EMBL" id="CP018187">
    <property type="protein sequence ID" value="QGU80436.1"/>
    <property type="molecule type" value="Genomic_DNA"/>
</dbReference>
<organism evidence="1 3">
    <name type="scientific">Streptococcus salivarius</name>
    <dbReference type="NCBI Taxonomy" id="1304"/>
    <lineage>
        <taxon>Bacteria</taxon>
        <taxon>Bacillati</taxon>
        <taxon>Bacillota</taxon>
        <taxon>Bacilli</taxon>
        <taxon>Lactobacillales</taxon>
        <taxon>Streptococcaceae</taxon>
        <taxon>Streptococcus</taxon>
    </lineage>
</organism>
<evidence type="ECO:0000313" key="1">
    <source>
        <dbReference type="EMBL" id="PZD56717.1"/>
    </source>
</evidence>
<evidence type="ECO:0000313" key="3">
    <source>
        <dbReference type="Proteomes" id="UP000248776"/>
    </source>
</evidence>
<dbReference type="Proteomes" id="UP000422997">
    <property type="component" value="Chromosome"/>
</dbReference>
<gene>
    <name evidence="2" type="ORF">BSR19_04525</name>
    <name evidence="1" type="ORF">CKU37_03550</name>
</gene>
<dbReference type="AlphaFoldDB" id="A0A2S5FM93"/>